<dbReference type="AlphaFoldDB" id="A0A2W1NN23"/>
<reference evidence="1" key="1">
    <citation type="submission" date="2018-06" db="EMBL/GenBank/DDBJ databases">
        <title>Paenibacillus xerothermodurans sp. nov. an extremely dry heat resistant spore forming bacterium isolated from the soil of Cape Canaveral, Florida.</title>
        <authorList>
            <person name="Seuylemezian A."/>
            <person name="Kaur N."/>
            <person name="Patil P."/>
            <person name="Patil P."/>
            <person name="Mayilraj S."/>
            <person name="Vaishampayan P."/>
        </authorList>
    </citation>
    <scope>NUCLEOTIDE SEQUENCE [LARGE SCALE GENOMIC DNA]</scope>
    <source>
        <strain evidence="1">ATCC 27380</strain>
    </source>
</reference>
<proteinExistence type="predicted"/>
<dbReference type="EMBL" id="NHRJ02000004">
    <property type="protein sequence ID" value="PZE20885.1"/>
    <property type="molecule type" value="Genomic_DNA"/>
</dbReference>
<organism evidence="1 2">
    <name type="scientific">Paenibacillus xerothermodurans</name>
    <dbReference type="NCBI Taxonomy" id="1977292"/>
    <lineage>
        <taxon>Bacteria</taxon>
        <taxon>Bacillati</taxon>
        <taxon>Bacillota</taxon>
        <taxon>Bacilli</taxon>
        <taxon>Bacillales</taxon>
        <taxon>Paenibacillaceae</taxon>
        <taxon>Paenibacillus</taxon>
    </lineage>
</organism>
<evidence type="ECO:0000313" key="1">
    <source>
        <dbReference type="EMBL" id="PZE20885.1"/>
    </source>
</evidence>
<name>A0A2W1NN23_PAEXE</name>
<keyword evidence="2" id="KW-1185">Reference proteome</keyword>
<gene>
    <name evidence="1" type="ORF">CBW46_009300</name>
</gene>
<sequence>MPDHEAEQANIHAIRTGGKATISTKTAARERPHLPVHIKDNMLEQATATVPPKVNNRSFEL</sequence>
<comment type="caution">
    <text evidence="1">The sequence shown here is derived from an EMBL/GenBank/DDBJ whole genome shotgun (WGS) entry which is preliminary data.</text>
</comment>
<protein>
    <submittedName>
        <fullName evidence="1">Uncharacterized protein</fullName>
    </submittedName>
</protein>
<dbReference type="Proteomes" id="UP000214746">
    <property type="component" value="Unassembled WGS sequence"/>
</dbReference>
<evidence type="ECO:0000313" key="2">
    <source>
        <dbReference type="Proteomes" id="UP000214746"/>
    </source>
</evidence>
<accession>A0A2W1NN23</accession>